<feature type="transmembrane region" description="Helical" evidence="1">
    <location>
        <begin position="12"/>
        <end position="31"/>
    </location>
</feature>
<dbReference type="EMBL" id="SRLO01000453">
    <property type="protein sequence ID" value="TNN55519.1"/>
    <property type="molecule type" value="Genomic_DNA"/>
</dbReference>
<evidence type="ECO:0000256" key="1">
    <source>
        <dbReference type="SAM" id="Phobius"/>
    </source>
</evidence>
<name>A0A4Z2GQ76_9TELE</name>
<reference evidence="2 3" key="1">
    <citation type="submission" date="2019-03" db="EMBL/GenBank/DDBJ databases">
        <title>First draft genome of Liparis tanakae, snailfish: a comprehensive survey of snailfish specific genes.</title>
        <authorList>
            <person name="Kim W."/>
            <person name="Song I."/>
            <person name="Jeong J.-H."/>
            <person name="Kim D."/>
            <person name="Kim S."/>
            <person name="Ryu S."/>
            <person name="Song J.Y."/>
            <person name="Lee S.K."/>
        </authorList>
    </citation>
    <scope>NUCLEOTIDE SEQUENCE [LARGE SCALE GENOMIC DNA]</scope>
    <source>
        <tissue evidence="2">Muscle</tissue>
    </source>
</reference>
<gene>
    <name evidence="2" type="ORF">EYF80_034261</name>
</gene>
<accession>A0A4Z2GQ76</accession>
<dbReference type="Proteomes" id="UP000314294">
    <property type="component" value="Unassembled WGS sequence"/>
</dbReference>
<keyword evidence="3" id="KW-1185">Reference proteome</keyword>
<organism evidence="2 3">
    <name type="scientific">Liparis tanakae</name>
    <name type="common">Tanaka's snailfish</name>
    <dbReference type="NCBI Taxonomy" id="230148"/>
    <lineage>
        <taxon>Eukaryota</taxon>
        <taxon>Metazoa</taxon>
        <taxon>Chordata</taxon>
        <taxon>Craniata</taxon>
        <taxon>Vertebrata</taxon>
        <taxon>Euteleostomi</taxon>
        <taxon>Actinopterygii</taxon>
        <taxon>Neopterygii</taxon>
        <taxon>Teleostei</taxon>
        <taxon>Neoteleostei</taxon>
        <taxon>Acanthomorphata</taxon>
        <taxon>Eupercaria</taxon>
        <taxon>Perciformes</taxon>
        <taxon>Cottioidei</taxon>
        <taxon>Cottales</taxon>
        <taxon>Liparidae</taxon>
        <taxon>Liparis</taxon>
    </lineage>
</organism>
<evidence type="ECO:0000313" key="3">
    <source>
        <dbReference type="Proteomes" id="UP000314294"/>
    </source>
</evidence>
<comment type="caution">
    <text evidence="2">The sequence shown here is derived from an EMBL/GenBank/DDBJ whole genome shotgun (WGS) entry which is preliminary data.</text>
</comment>
<keyword evidence="1" id="KW-0472">Membrane</keyword>
<dbReference type="AlphaFoldDB" id="A0A4Z2GQ76"/>
<protein>
    <submittedName>
        <fullName evidence="2">Uncharacterized protein</fullName>
    </submittedName>
</protein>
<keyword evidence="1" id="KW-0812">Transmembrane</keyword>
<proteinExistence type="predicted"/>
<sequence length="99" mass="10838">MSAELDDVRKPRLVTLEIGISFSMISLIFVFTCNDKGAVGPQTGESTHVKQQRPSLVLTLLIQKTIASSRSKGKSLEALKLEKRLTLDTTCSTLIISTM</sequence>
<evidence type="ECO:0000313" key="2">
    <source>
        <dbReference type="EMBL" id="TNN55519.1"/>
    </source>
</evidence>
<keyword evidence="1" id="KW-1133">Transmembrane helix</keyword>